<sequence length="99" mass="10901">MLTSRAIVAIERPARYGKQLAGHIAHKVQVDEVGDGWELHIGDGLGRVMPRDDTLELVAEAESPEMLERIKDVLGRHLLQFTTKLPGVTISWTDTSVAS</sequence>
<gene>
    <name evidence="1" type="ORF">UFOPK3516_00267</name>
</gene>
<dbReference type="InterPro" id="IPR014543">
    <property type="entry name" value="UCP028291"/>
</dbReference>
<accession>A0A6J7F4M5</accession>
<evidence type="ECO:0000313" key="1">
    <source>
        <dbReference type="EMBL" id="CAB4889771.1"/>
    </source>
</evidence>
<dbReference type="EMBL" id="CAFBMB010000010">
    <property type="protein sequence ID" value="CAB4889771.1"/>
    <property type="molecule type" value="Genomic_DNA"/>
</dbReference>
<organism evidence="1">
    <name type="scientific">freshwater metagenome</name>
    <dbReference type="NCBI Taxonomy" id="449393"/>
    <lineage>
        <taxon>unclassified sequences</taxon>
        <taxon>metagenomes</taxon>
        <taxon>ecological metagenomes</taxon>
    </lineage>
</organism>
<protein>
    <submittedName>
        <fullName evidence="1">Unannotated protein</fullName>
    </submittedName>
</protein>
<dbReference type="Pfam" id="PF09981">
    <property type="entry name" value="DUF2218"/>
    <property type="match status" value="1"/>
</dbReference>
<proteinExistence type="predicted"/>
<name>A0A6J7F4M5_9ZZZZ</name>
<dbReference type="Gene3D" id="3.30.310.50">
    <property type="entry name" value="Alpha-D-phosphohexomutase, C-terminal domain"/>
    <property type="match status" value="1"/>
</dbReference>
<dbReference type="AlphaFoldDB" id="A0A6J7F4M5"/>
<reference evidence="1" key="1">
    <citation type="submission" date="2020-05" db="EMBL/GenBank/DDBJ databases">
        <authorList>
            <person name="Chiriac C."/>
            <person name="Salcher M."/>
            <person name="Ghai R."/>
            <person name="Kavagutti S V."/>
        </authorList>
    </citation>
    <scope>NUCLEOTIDE SEQUENCE</scope>
</reference>